<evidence type="ECO:0000256" key="2">
    <source>
        <dbReference type="ARBA" id="ARBA00022748"/>
    </source>
</evidence>
<dbReference type="PANTHER" id="PTHR43653">
    <property type="entry name" value="CYTOCHROME C ASSEMBLY PROTEIN-RELATED"/>
    <property type="match status" value="1"/>
</dbReference>
<evidence type="ECO:0000259" key="5">
    <source>
        <dbReference type="Pfam" id="PF01578"/>
    </source>
</evidence>
<evidence type="ECO:0000256" key="3">
    <source>
        <dbReference type="SAM" id="MobiDB-lite"/>
    </source>
</evidence>
<keyword evidence="4" id="KW-0472">Membrane</keyword>
<dbReference type="RefSeq" id="WP_092675023.1">
    <property type="nucleotide sequence ID" value="NZ_FOXS01000004.1"/>
</dbReference>
<organism evidence="6 7">
    <name type="scientific">Hymenobacter arizonensis</name>
    <name type="common">Siccationidurans arizonensis</name>
    <dbReference type="NCBI Taxonomy" id="1227077"/>
    <lineage>
        <taxon>Bacteria</taxon>
        <taxon>Pseudomonadati</taxon>
        <taxon>Bacteroidota</taxon>
        <taxon>Cytophagia</taxon>
        <taxon>Cytophagales</taxon>
        <taxon>Hymenobacteraceae</taxon>
        <taxon>Hymenobacter</taxon>
    </lineage>
</organism>
<evidence type="ECO:0000313" key="7">
    <source>
        <dbReference type="Proteomes" id="UP000199029"/>
    </source>
</evidence>
<feature type="compositionally biased region" description="Low complexity" evidence="3">
    <location>
        <begin position="847"/>
        <end position="857"/>
    </location>
</feature>
<dbReference type="PRINTS" id="PR01410">
    <property type="entry name" value="CCBIOGENESIS"/>
</dbReference>
<feature type="transmembrane region" description="Helical" evidence="4">
    <location>
        <begin position="336"/>
        <end position="356"/>
    </location>
</feature>
<dbReference type="Proteomes" id="UP000199029">
    <property type="component" value="Unassembled WGS sequence"/>
</dbReference>
<dbReference type="InterPro" id="IPR002541">
    <property type="entry name" value="Cyt_c_assembly"/>
</dbReference>
<feature type="transmembrane region" description="Helical" evidence="4">
    <location>
        <begin position="129"/>
        <end position="149"/>
    </location>
</feature>
<dbReference type="STRING" id="1227077.SAMN04515668_2983"/>
<dbReference type="GO" id="GO:0016020">
    <property type="term" value="C:membrane"/>
    <property type="evidence" value="ECO:0007669"/>
    <property type="project" value="InterPro"/>
</dbReference>
<reference evidence="7" key="1">
    <citation type="submission" date="2016-10" db="EMBL/GenBank/DDBJ databases">
        <authorList>
            <person name="Varghese N."/>
            <person name="Submissions S."/>
        </authorList>
    </citation>
    <scope>NUCLEOTIDE SEQUENCE [LARGE SCALE GENOMIC DNA]</scope>
    <source>
        <strain evidence="7">OR362-8,ATCC BAA-1266,JCM 13504</strain>
    </source>
</reference>
<evidence type="ECO:0000256" key="4">
    <source>
        <dbReference type="SAM" id="Phobius"/>
    </source>
</evidence>
<keyword evidence="7" id="KW-1185">Reference proteome</keyword>
<comment type="similarity">
    <text evidence="1">Belongs to the CcmF/CycK/Ccl1/NrfE/CcsA family.</text>
</comment>
<feature type="transmembrane region" description="Helical" evidence="4">
    <location>
        <begin position="459"/>
        <end position="481"/>
    </location>
</feature>
<accession>A0A1I5ZK80</accession>
<evidence type="ECO:0000313" key="6">
    <source>
        <dbReference type="EMBL" id="SFQ56865.1"/>
    </source>
</evidence>
<protein>
    <submittedName>
        <fullName evidence="6">Cytochrome c-type biogenesis protein CcmF</fullName>
    </submittedName>
</protein>
<dbReference type="AlphaFoldDB" id="A0A1I5ZK80"/>
<dbReference type="OrthoDB" id="9761451at2"/>
<evidence type="ECO:0000256" key="1">
    <source>
        <dbReference type="ARBA" id="ARBA00009186"/>
    </source>
</evidence>
<gene>
    <name evidence="6" type="ORF">SAMN04515668_2983</name>
</gene>
<feature type="transmembrane region" description="Helical" evidence="4">
    <location>
        <begin position="104"/>
        <end position="122"/>
    </location>
</feature>
<dbReference type="Pfam" id="PF01578">
    <property type="entry name" value="Cytochrom_C_asm"/>
    <property type="match status" value="1"/>
</dbReference>
<feature type="transmembrane region" description="Helical" evidence="4">
    <location>
        <begin position="202"/>
        <end position="221"/>
    </location>
</feature>
<keyword evidence="4" id="KW-0812">Transmembrane</keyword>
<feature type="transmembrane region" description="Helical" evidence="4">
    <location>
        <begin position="487"/>
        <end position="509"/>
    </location>
</feature>
<proteinExistence type="inferred from homology"/>
<feature type="transmembrane region" description="Helical" evidence="4">
    <location>
        <begin position="297"/>
        <end position="316"/>
    </location>
</feature>
<feature type="transmembrane region" description="Helical" evidence="4">
    <location>
        <begin position="816"/>
        <end position="835"/>
    </location>
</feature>
<feature type="transmembrane region" description="Helical" evidence="4">
    <location>
        <begin position="6"/>
        <end position="28"/>
    </location>
</feature>
<sequence>MNLLVGNIGHLSVIVAFAAALVAAYSYFQATRGRKLGDDDTNWLRIARVAFFVHGAAVLTVVGCLFNIIQAHRYEYYYAWSHSSNHLPVEYMISCFWEGQEGSFLLWIFWHVVLGFFIMRFNRKWEAPVMAIFSGVQLFLVSMILGVVLGDVKIGSSPFILLRDFMTDLPVFKMNPDFVPKDGTGLNALLQNYWMVIHPPTLFLGFALTLVPFAFAIAGLWKRELTAWVKPALPWTLIGGGVLGVGVVMGAYWAYETLNFGGYWNWDPVENAVYIPWLVLVASLHGMVLWQKRRTGLRTSFALVVATFILILYATFLTRSGVLGNASVHSFTDLGLSGQLFIYLAVFSVLAIALLVYRWKEIPISEKELTLYNPELWVFVGATVLCLGAFQVLFTTSIPVYNSFMGLIGIKTNVALPADQIAHYSKAQLWMGVFVALLSGLAQIMWWQRNDKNTLVNSLTAPVLLTLLGTALVVLLVRYNGLSISPAYVVLTLAGLFGVLANFGTIFTLLRRGISLSGGAVAHLGIALMLLGVLASAGYSNIISRNVSGLLYSREFDEELNRDNVLLWRNETTTMQKYELTYTGQYFDVPGVPGYVDKQFLFRTDDDYKALARAPIVAEGKTYYKTGDTVAIMPENTYYRITYKDKESGEQFVLYPRAQVNDEMGGGGLLASPAIKKFWGHDIYSHVSSVLDPRKEKQWSDVKEHVLAVGDTIFLNDYFAVFRAIEPAHETAGLNLQKGDLALQADMIVHGEKRQYHVHPVFVVRNRLVGRVPDEVDDLGVRLSLNNIDPVAGKFTFGVSTTQKDYVILKAMEKPFINLLWSGTLLMALGFGLSVRQRGRKGVITEAPDAASTAAPARNVRPQPVS</sequence>
<keyword evidence="4" id="KW-1133">Transmembrane helix</keyword>
<dbReference type="GO" id="GO:0015232">
    <property type="term" value="F:heme transmembrane transporter activity"/>
    <property type="evidence" value="ECO:0007669"/>
    <property type="project" value="InterPro"/>
</dbReference>
<name>A0A1I5ZK80_HYMAR</name>
<feature type="transmembrane region" description="Helical" evidence="4">
    <location>
        <begin position="49"/>
        <end position="69"/>
    </location>
</feature>
<dbReference type="EMBL" id="FOXS01000004">
    <property type="protein sequence ID" value="SFQ56865.1"/>
    <property type="molecule type" value="Genomic_DNA"/>
</dbReference>
<feature type="transmembrane region" description="Helical" evidence="4">
    <location>
        <begin position="233"/>
        <end position="254"/>
    </location>
</feature>
<keyword evidence="2" id="KW-0201">Cytochrome c-type biogenesis</keyword>
<dbReference type="GO" id="GO:0020037">
    <property type="term" value="F:heme binding"/>
    <property type="evidence" value="ECO:0007669"/>
    <property type="project" value="InterPro"/>
</dbReference>
<feature type="transmembrane region" description="Helical" evidence="4">
    <location>
        <begin position="427"/>
        <end position="447"/>
    </location>
</feature>
<feature type="transmembrane region" description="Helical" evidence="4">
    <location>
        <begin position="521"/>
        <end position="539"/>
    </location>
</feature>
<dbReference type="GO" id="GO:0017004">
    <property type="term" value="P:cytochrome complex assembly"/>
    <property type="evidence" value="ECO:0007669"/>
    <property type="project" value="UniProtKB-KW"/>
</dbReference>
<dbReference type="PANTHER" id="PTHR43653:SF1">
    <property type="entry name" value="CYTOCHROME C-TYPE BIOGENESIS PROTEIN CCMF"/>
    <property type="match status" value="1"/>
</dbReference>
<feature type="region of interest" description="Disordered" evidence="3">
    <location>
        <begin position="846"/>
        <end position="866"/>
    </location>
</feature>
<feature type="transmembrane region" description="Helical" evidence="4">
    <location>
        <begin position="274"/>
        <end position="290"/>
    </location>
</feature>
<dbReference type="InterPro" id="IPR003567">
    <property type="entry name" value="Cyt_c_biogenesis"/>
</dbReference>
<feature type="domain" description="Cytochrome c assembly protein" evidence="5">
    <location>
        <begin position="101"/>
        <end position="320"/>
    </location>
</feature>
<feature type="transmembrane region" description="Helical" evidence="4">
    <location>
        <begin position="376"/>
        <end position="394"/>
    </location>
</feature>